<dbReference type="PANTHER" id="PTHR46381:SF2">
    <property type="entry name" value="MAP KINASE PHOSPHATASE"/>
    <property type="match status" value="1"/>
</dbReference>
<dbReference type="InterPro" id="IPR020422">
    <property type="entry name" value="TYR_PHOSPHATASE_DUAL_dom"/>
</dbReference>
<evidence type="ECO:0000313" key="4">
    <source>
        <dbReference type="EMBL" id="EGZ26775.1"/>
    </source>
</evidence>
<protein>
    <submittedName>
        <fullName evidence="4">Uncharacterized protein</fullName>
    </submittedName>
</protein>
<evidence type="ECO:0000259" key="3">
    <source>
        <dbReference type="PROSITE" id="PS50056"/>
    </source>
</evidence>
<dbReference type="EMBL" id="JH159151">
    <property type="protein sequence ID" value="EGZ26775.1"/>
    <property type="molecule type" value="Genomic_DNA"/>
</dbReference>
<dbReference type="KEGG" id="psoj:PHYSODRAFT_467506"/>
<dbReference type="SMART" id="SM00195">
    <property type="entry name" value="DSPc"/>
    <property type="match status" value="1"/>
</dbReference>
<feature type="domain" description="Tyrosine specific protein phosphatases" evidence="3">
    <location>
        <begin position="201"/>
        <end position="262"/>
    </location>
</feature>
<dbReference type="Pfam" id="PF00626">
    <property type="entry name" value="Gelsolin"/>
    <property type="match status" value="1"/>
</dbReference>
<dbReference type="CDD" id="cd14498">
    <property type="entry name" value="DSP"/>
    <property type="match status" value="1"/>
</dbReference>
<dbReference type="PROSITE" id="PS50054">
    <property type="entry name" value="TYR_PHOSPHATASE_DUAL"/>
    <property type="match status" value="1"/>
</dbReference>
<reference evidence="4 5" key="1">
    <citation type="journal article" date="2006" name="Science">
        <title>Phytophthora genome sequences uncover evolutionary origins and mechanisms of pathogenesis.</title>
        <authorList>
            <person name="Tyler B.M."/>
            <person name="Tripathy S."/>
            <person name="Zhang X."/>
            <person name="Dehal P."/>
            <person name="Jiang R.H."/>
            <person name="Aerts A."/>
            <person name="Arredondo F.D."/>
            <person name="Baxter L."/>
            <person name="Bensasson D."/>
            <person name="Beynon J.L."/>
            <person name="Chapman J."/>
            <person name="Damasceno C.M."/>
            <person name="Dorrance A.E."/>
            <person name="Dou D."/>
            <person name="Dickerman A.W."/>
            <person name="Dubchak I.L."/>
            <person name="Garbelotto M."/>
            <person name="Gijzen M."/>
            <person name="Gordon S.G."/>
            <person name="Govers F."/>
            <person name="Grunwald N.J."/>
            <person name="Huang W."/>
            <person name="Ivors K.L."/>
            <person name="Jones R.W."/>
            <person name="Kamoun S."/>
            <person name="Krampis K."/>
            <person name="Lamour K.H."/>
            <person name="Lee M.K."/>
            <person name="McDonald W.H."/>
            <person name="Medina M."/>
            <person name="Meijer H.J."/>
            <person name="Nordberg E.K."/>
            <person name="Maclean D.J."/>
            <person name="Ospina-Giraldo M.D."/>
            <person name="Morris P.F."/>
            <person name="Phuntumart V."/>
            <person name="Putnam N.H."/>
            <person name="Rash S."/>
            <person name="Rose J.K."/>
            <person name="Sakihama Y."/>
            <person name="Salamov A.A."/>
            <person name="Savidor A."/>
            <person name="Scheuring C.F."/>
            <person name="Smith B.M."/>
            <person name="Sobral B.W."/>
            <person name="Terry A."/>
            <person name="Torto-Alalibo T.A."/>
            <person name="Win J."/>
            <person name="Xu Z."/>
            <person name="Zhang H."/>
            <person name="Grigoriev I.V."/>
            <person name="Rokhsar D.S."/>
            <person name="Boore J.L."/>
        </authorList>
    </citation>
    <scope>NUCLEOTIDE SEQUENCE [LARGE SCALE GENOMIC DNA]</scope>
    <source>
        <strain evidence="4 5">P6497</strain>
    </source>
</reference>
<dbReference type="Proteomes" id="UP000002640">
    <property type="component" value="Unassembled WGS sequence"/>
</dbReference>
<dbReference type="OMA" id="NCCGELK"/>
<dbReference type="RefSeq" id="XP_009514050.1">
    <property type="nucleotide sequence ID" value="XM_009515755.1"/>
</dbReference>
<name>G4YP66_PHYSP</name>
<dbReference type="InterPro" id="IPR007123">
    <property type="entry name" value="Gelsolin-like_dom"/>
</dbReference>
<dbReference type="PANTHER" id="PTHR46381">
    <property type="entry name" value="MKPA PROTEIN"/>
    <property type="match status" value="1"/>
</dbReference>
<dbReference type="AlphaFoldDB" id="G4YP66"/>
<proteinExistence type="predicted"/>
<dbReference type="SUPFAM" id="SSF52799">
    <property type="entry name" value="(Phosphotyrosine protein) phosphatases II"/>
    <property type="match status" value="1"/>
</dbReference>
<dbReference type="InterPro" id="IPR029021">
    <property type="entry name" value="Prot-tyrosine_phosphatase-like"/>
</dbReference>
<dbReference type="SMR" id="G4YP66"/>
<dbReference type="SUPFAM" id="SSF55753">
    <property type="entry name" value="Actin depolymerizing proteins"/>
    <property type="match status" value="1"/>
</dbReference>
<dbReference type="InterPro" id="IPR000340">
    <property type="entry name" value="Dual-sp_phosphatase_cat-dom"/>
</dbReference>
<dbReference type="InParanoid" id="G4YP66"/>
<feature type="domain" description="Tyrosine-protein phosphatase" evidence="2">
    <location>
        <begin position="121"/>
        <end position="284"/>
    </location>
</feature>
<accession>G4YP66</accession>
<dbReference type="InterPro" id="IPR000387">
    <property type="entry name" value="Tyr_Pase_dom"/>
</dbReference>
<organism evidence="4 5">
    <name type="scientific">Phytophthora sojae (strain P6497)</name>
    <name type="common">Soybean stem and root rot agent</name>
    <name type="synonym">Phytophthora megasperma f. sp. glycines</name>
    <dbReference type="NCBI Taxonomy" id="1094619"/>
    <lineage>
        <taxon>Eukaryota</taxon>
        <taxon>Sar</taxon>
        <taxon>Stramenopiles</taxon>
        <taxon>Oomycota</taxon>
        <taxon>Peronosporomycetes</taxon>
        <taxon>Peronosporales</taxon>
        <taxon>Peronosporaceae</taxon>
        <taxon>Phytophthora</taxon>
    </lineage>
</organism>
<keyword evidence="5" id="KW-1185">Reference proteome</keyword>
<gene>
    <name evidence="4" type="ORF">PHYSODRAFT_467506</name>
</gene>
<dbReference type="Pfam" id="PF00782">
    <property type="entry name" value="DSPc"/>
    <property type="match status" value="1"/>
</dbReference>
<feature type="region of interest" description="Disordered" evidence="1">
    <location>
        <begin position="1"/>
        <end position="52"/>
    </location>
</feature>
<sequence>MGNGQSRDGFADVLPSGSAAKVSGTTKSDAPSISEAWTAGSRSSTAGEDGAEHVAKAPPLVGKIVPPGHALQLEENTTSRLSLEAQEVVRAFNVPQRIEEDRFVIPESVRKSRTLDAYADVCSEILPGFLYVSNLQVARDTNKLRALGITHVINCCGELKHYEDGVDQPASSPSDSEVHLLKLLLRDDANEDLTPFLPQVMEFIAACRQRESSHGEDSAKGQKVLVHCHQGVSRSCAFAIAYVMLEQRLSYHEAAALVKRQRAISSPNAAFICQLLEWEKDLQVMKSQGNCSTAFVLNGLYRLTPHSSYDSESFVLKRCYDPSAGSARQRQNIATVRTPEDGQRLLWSRGTFVFQNPSSSSQLTIWHGSKCEIQDAKAMAKKLVEEDAEGHKGTACDHFGYAAELQWGRDSIPKLPAMFLPTNGDSRNPTSTDEDVPVAPQLFILEAVDEEEGQDEWELLTNYDSEDLTPDSAFLLCSIQPHGVAQGYLWLGASCSFTPESVANAAQKQLRNLQNPPTLSPTTSLAIERQNQESDAFWQLFEAGY</sequence>
<dbReference type="Gene3D" id="3.90.190.10">
    <property type="entry name" value="Protein tyrosine phosphatase superfamily"/>
    <property type="match status" value="1"/>
</dbReference>
<dbReference type="GeneID" id="20653571"/>
<dbReference type="STRING" id="1094619.G4YP66"/>
<evidence type="ECO:0000256" key="1">
    <source>
        <dbReference type="SAM" id="MobiDB-lite"/>
    </source>
</evidence>
<evidence type="ECO:0000313" key="5">
    <source>
        <dbReference type="Proteomes" id="UP000002640"/>
    </source>
</evidence>
<dbReference type="PROSITE" id="PS50056">
    <property type="entry name" value="TYR_PHOSPHATASE_2"/>
    <property type="match status" value="1"/>
</dbReference>
<evidence type="ECO:0000259" key="2">
    <source>
        <dbReference type="PROSITE" id="PS50054"/>
    </source>
</evidence>